<proteinExistence type="predicted"/>
<evidence type="ECO:0000313" key="1">
    <source>
        <dbReference type="EMBL" id="RNA08335.1"/>
    </source>
</evidence>
<evidence type="ECO:0000313" key="2">
    <source>
        <dbReference type="Proteomes" id="UP000276133"/>
    </source>
</evidence>
<accession>A0A3M7QBL1</accession>
<keyword evidence="2" id="KW-1185">Reference proteome</keyword>
<name>A0A3M7QBL1_BRAPC</name>
<dbReference type="AlphaFoldDB" id="A0A3M7QBL1"/>
<dbReference type="Proteomes" id="UP000276133">
    <property type="component" value="Unassembled WGS sequence"/>
</dbReference>
<sequence length="97" mass="11669">MQRTVAKSLKYSYQFRPVSNYSQNKSMTLSYLKLDYKQMNLMNHLFRKKKKSNCVEITFPMIKPKNFKINKKKHFLINYLFRSGLGLDLRLVTLKQL</sequence>
<protein>
    <submittedName>
        <fullName evidence="1">Uncharacterized protein</fullName>
    </submittedName>
</protein>
<dbReference type="EMBL" id="REGN01006777">
    <property type="protein sequence ID" value="RNA08335.1"/>
    <property type="molecule type" value="Genomic_DNA"/>
</dbReference>
<organism evidence="1 2">
    <name type="scientific">Brachionus plicatilis</name>
    <name type="common">Marine rotifer</name>
    <name type="synonym">Brachionus muelleri</name>
    <dbReference type="NCBI Taxonomy" id="10195"/>
    <lineage>
        <taxon>Eukaryota</taxon>
        <taxon>Metazoa</taxon>
        <taxon>Spiralia</taxon>
        <taxon>Gnathifera</taxon>
        <taxon>Rotifera</taxon>
        <taxon>Eurotatoria</taxon>
        <taxon>Monogononta</taxon>
        <taxon>Pseudotrocha</taxon>
        <taxon>Ploima</taxon>
        <taxon>Brachionidae</taxon>
        <taxon>Brachionus</taxon>
    </lineage>
</organism>
<gene>
    <name evidence="1" type="ORF">BpHYR1_003138</name>
</gene>
<reference evidence="1 2" key="1">
    <citation type="journal article" date="2018" name="Sci. Rep.">
        <title>Genomic signatures of local adaptation to the degree of environmental predictability in rotifers.</title>
        <authorList>
            <person name="Franch-Gras L."/>
            <person name="Hahn C."/>
            <person name="Garcia-Roger E.M."/>
            <person name="Carmona M.J."/>
            <person name="Serra M."/>
            <person name="Gomez A."/>
        </authorList>
    </citation>
    <scope>NUCLEOTIDE SEQUENCE [LARGE SCALE GENOMIC DNA]</scope>
    <source>
        <strain evidence="1">HYR1</strain>
    </source>
</reference>
<comment type="caution">
    <text evidence="1">The sequence shown here is derived from an EMBL/GenBank/DDBJ whole genome shotgun (WGS) entry which is preliminary data.</text>
</comment>